<protein>
    <submittedName>
        <fullName evidence="1">Uncharacterized protein</fullName>
    </submittedName>
</protein>
<dbReference type="AlphaFoldDB" id="A0A655W252"/>
<gene>
    <name evidence="1" type="ORF">ERS013165_00342</name>
</gene>
<sequence>MKDNFAARSLSPIRPLLSSSIVKAQASTGFTTAEPKIQIPAACESLVFLIICIPASSRGRNTPTNRAQRITGGHTAASIGKPRIAIVITKQPRIMAPPGIGRFAIAAGIM</sequence>
<reference evidence="1 2" key="1">
    <citation type="submission" date="2015-07" db="EMBL/GenBank/DDBJ databases">
        <authorList>
            <consortium name="Pathogen Informatics"/>
        </authorList>
    </citation>
    <scope>NUCLEOTIDE SEQUENCE [LARGE SCALE GENOMIC DNA]</scope>
    <source>
        <strain evidence="1 2">A51</strain>
    </source>
</reference>
<name>A0A655W252_VIBCL</name>
<organism evidence="1 2">
    <name type="scientific">Vibrio cholerae</name>
    <dbReference type="NCBI Taxonomy" id="666"/>
    <lineage>
        <taxon>Bacteria</taxon>
        <taxon>Pseudomonadati</taxon>
        <taxon>Pseudomonadota</taxon>
        <taxon>Gammaproteobacteria</taxon>
        <taxon>Vibrionales</taxon>
        <taxon>Vibrionaceae</taxon>
        <taxon>Vibrio</taxon>
    </lineage>
</organism>
<proteinExistence type="predicted"/>
<dbReference type="EMBL" id="CWOW01000001">
    <property type="protein sequence ID" value="CRZ84412.1"/>
    <property type="molecule type" value="Genomic_DNA"/>
</dbReference>
<evidence type="ECO:0000313" key="2">
    <source>
        <dbReference type="Proteomes" id="UP000044806"/>
    </source>
</evidence>
<accession>A0A655W252</accession>
<dbReference type="Proteomes" id="UP000044806">
    <property type="component" value="Unassembled WGS sequence"/>
</dbReference>
<evidence type="ECO:0000313" key="1">
    <source>
        <dbReference type="EMBL" id="CRZ84412.1"/>
    </source>
</evidence>